<dbReference type="InterPro" id="IPR005158">
    <property type="entry name" value="BTAD"/>
</dbReference>
<dbReference type="SUPFAM" id="SSF48452">
    <property type="entry name" value="TPR-like"/>
    <property type="match status" value="1"/>
</dbReference>
<sequence length="263" mass="29537">MGYSNDGEFGLHLLGTWMLHRHGVSIHVAPRQQRLVAALAVKGPSLRNHLVGLLWPEYPDAKALESLRVSMHLVSRQVPGLIVNNGPMLSLCERADVDLHTVQARLRDFRRVASEVEAAALLADLRDARLLPGWYDDWVVSEQSRLQQDRLRAFTIIARQSLDQGHCETAGAAAEAALEIEPLYEAAIQILIEGELKHGNPAAALRNYQRYQKKLEEDMGLQPSDSLTRLVARVLDGQARTRKEPLVPTNEFRVREKPVFNHT</sequence>
<evidence type="ECO:0000313" key="4">
    <source>
        <dbReference type="EMBL" id="MDN4612302.1"/>
    </source>
</evidence>
<dbReference type="Gene3D" id="1.25.40.10">
    <property type="entry name" value="Tetratricopeptide repeat domain"/>
    <property type="match status" value="1"/>
</dbReference>
<dbReference type="InterPro" id="IPR051677">
    <property type="entry name" value="AfsR-DnrI-RedD_regulator"/>
</dbReference>
<feature type="domain" description="Bacterial transcriptional activator" evidence="3">
    <location>
        <begin position="97"/>
        <end position="235"/>
    </location>
</feature>
<dbReference type="InterPro" id="IPR036388">
    <property type="entry name" value="WH-like_DNA-bd_sf"/>
</dbReference>
<keyword evidence="2" id="KW-0804">Transcription</keyword>
<evidence type="ECO:0000313" key="5">
    <source>
        <dbReference type="Proteomes" id="UP001174209"/>
    </source>
</evidence>
<evidence type="ECO:0000259" key="3">
    <source>
        <dbReference type="SMART" id="SM01043"/>
    </source>
</evidence>
<dbReference type="SMART" id="SM01043">
    <property type="entry name" value="BTAD"/>
    <property type="match status" value="1"/>
</dbReference>
<reference evidence="4" key="1">
    <citation type="submission" date="2023-06" db="EMBL/GenBank/DDBJ databases">
        <title>MT1 and MT2 Draft Genomes of Novel Species.</title>
        <authorList>
            <person name="Venkateswaran K."/>
        </authorList>
    </citation>
    <scope>NUCLEOTIDE SEQUENCE</scope>
    <source>
        <strain evidence="4">IIF3SC-B10</strain>
    </source>
</reference>
<dbReference type="Gene3D" id="1.10.10.10">
    <property type="entry name" value="Winged helix-like DNA-binding domain superfamily/Winged helix DNA-binding domain"/>
    <property type="match status" value="1"/>
</dbReference>
<evidence type="ECO:0000256" key="2">
    <source>
        <dbReference type="ARBA" id="ARBA00023163"/>
    </source>
</evidence>
<dbReference type="PANTHER" id="PTHR35807">
    <property type="entry name" value="TRANSCRIPTIONAL REGULATOR REDD-RELATED"/>
    <property type="match status" value="1"/>
</dbReference>
<dbReference type="PANTHER" id="PTHR35807:SF1">
    <property type="entry name" value="TRANSCRIPTIONAL REGULATOR REDD"/>
    <property type="match status" value="1"/>
</dbReference>
<name>A0ABT8K713_9MICC</name>
<dbReference type="EMBL" id="JAROCG010000002">
    <property type="protein sequence ID" value="MDN4612302.1"/>
    <property type="molecule type" value="Genomic_DNA"/>
</dbReference>
<dbReference type="RefSeq" id="WP_301229222.1">
    <property type="nucleotide sequence ID" value="NZ_JAROCG010000002.1"/>
</dbReference>
<organism evidence="4 5">
    <name type="scientific">Arthrobacter burdickii</name>
    <dbReference type="NCBI Taxonomy" id="3035920"/>
    <lineage>
        <taxon>Bacteria</taxon>
        <taxon>Bacillati</taxon>
        <taxon>Actinomycetota</taxon>
        <taxon>Actinomycetes</taxon>
        <taxon>Micrococcales</taxon>
        <taxon>Micrococcaceae</taxon>
        <taxon>Arthrobacter</taxon>
    </lineage>
</organism>
<evidence type="ECO:0000256" key="1">
    <source>
        <dbReference type="ARBA" id="ARBA00023015"/>
    </source>
</evidence>
<accession>A0ABT8K713</accession>
<protein>
    <submittedName>
        <fullName evidence="4">BTAD domain-containing putative transcriptional regulator</fullName>
    </submittedName>
</protein>
<comment type="caution">
    <text evidence="4">The sequence shown here is derived from an EMBL/GenBank/DDBJ whole genome shotgun (WGS) entry which is preliminary data.</text>
</comment>
<dbReference type="Pfam" id="PF03704">
    <property type="entry name" value="BTAD"/>
    <property type="match status" value="1"/>
</dbReference>
<gene>
    <name evidence="4" type="ORF">P5G52_15650</name>
</gene>
<proteinExistence type="predicted"/>
<dbReference type="Proteomes" id="UP001174209">
    <property type="component" value="Unassembled WGS sequence"/>
</dbReference>
<dbReference type="InterPro" id="IPR011990">
    <property type="entry name" value="TPR-like_helical_dom_sf"/>
</dbReference>
<keyword evidence="5" id="KW-1185">Reference proteome</keyword>
<keyword evidence="1" id="KW-0805">Transcription regulation</keyword>